<dbReference type="SUPFAM" id="SSF88697">
    <property type="entry name" value="PUA domain-like"/>
    <property type="match status" value="1"/>
</dbReference>
<organism evidence="2 3">
    <name type="scientific">Methanomethylophilus alvi</name>
    <dbReference type="NCBI Taxonomy" id="1291540"/>
    <lineage>
        <taxon>Archaea</taxon>
        <taxon>Methanobacteriati</taxon>
        <taxon>Thermoplasmatota</taxon>
        <taxon>Thermoplasmata</taxon>
        <taxon>Methanomassiliicoccales</taxon>
        <taxon>Methanomethylophilaceae</taxon>
        <taxon>Methanomethylophilus</taxon>
    </lineage>
</organism>
<dbReference type="Gene3D" id="2.30.130.30">
    <property type="entry name" value="Hypothetical protein"/>
    <property type="match status" value="1"/>
</dbReference>
<proteinExistence type="predicted"/>
<dbReference type="Proteomes" id="UP000273278">
    <property type="component" value="Chromosome"/>
</dbReference>
<dbReference type="InterPro" id="IPR015947">
    <property type="entry name" value="PUA-like_sf"/>
</dbReference>
<dbReference type="Pfam" id="PF12961">
    <property type="entry name" value="DUF3850"/>
    <property type="match status" value="1"/>
</dbReference>
<dbReference type="EMBL" id="CP017686">
    <property type="protein sequence ID" value="AYQ55234.1"/>
    <property type="molecule type" value="Genomic_DNA"/>
</dbReference>
<protein>
    <recommendedName>
        <fullName evidence="1">DUF3850 domain-containing protein</fullName>
    </recommendedName>
</protein>
<evidence type="ECO:0000313" key="3">
    <source>
        <dbReference type="Proteomes" id="UP000273278"/>
    </source>
</evidence>
<dbReference type="AlphaFoldDB" id="A0A3G3II43"/>
<feature type="domain" description="DUF3850" evidence="1">
    <location>
        <begin position="3"/>
        <end position="81"/>
    </location>
</feature>
<evidence type="ECO:0000259" key="1">
    <source>
        <dbReference type="Pfam" id="PF12961"/>
    </source>
</evidence>
<sequence>MTCHDLKILPQFFQAVVDGRKTFELRREDDRMFHIGDTLTLCEWRPGSGHTGRQCKVAVVYILRHADFADGIPEGYAVLSIRVVGRMAKGVRI</sequence>
<gene>
    <name evidence="2" type="ORF">BKD89_05390</name>
</gene>
<dbReference type="GeneID" id="41321880"/>
<accession>A0A3G3II43</accession>
<dbReference type="RefSeq" id="WP_015504983.1">
    <property type="nucleotide sequence ID" value="NZ_CP017686.1"/>
</dbReference>
<evidence type="ECO:0000313" key="2">
    <source>
        <dbReference type="EMBL" id="AYQ55234.1"/>
    </source>
</evidence>
<name>A0A3G3II43_9ARCH</name>
<reference evidence="2 3" key="1">
    <citation type="submission" date="2016-10" db="EMBL/GenBank/DDBJ databases">
        <title>Complete genome of the TMA-utilizing, human hosted archaeon Methanomethylophilus alvus Gen. nov, sp. nov., strain Mx-05, derived from a pure culture.</title>
        <authorList>
            <person name="Brugere J.-F."/>
            <person name="Ben Hania W."/>
            <person name="Chaudhary P.P."/>
            <person name="Gaci N."/>
            <person name="Borrel G."/>
            <person name="Cao Van Tuat L."/>
            <person name="Fardeau M.-L."/>
            <person name="Harris H.M.B."/>
            <person name="O'Toole P.W."/>
            <person name="Ollivier B."/>
        </authorList>
    </citation>
    <scope>NUCLEOTIDE SEQUENCE [LARGE SCALE GENOMIC DNA]</scope>
    <source>
        <strain evidence="2 3">Mx-05</strain>
    </source>
</reference>
<dbReference type="OMA" id="FECRYND"/>
<dbReference type="InterPro" id="IPR039440">
    <property type="entry name" value="DUF3850"/>
</dbReference>